<accession>A0A8S5VYF6</accession>
<evidence type="ECO:0000313" key="1">
    <source>
        <dbReference type="EMBL" id="DAI59075.1"/>
    </source>
</evidence>
<dbReference type="EMBL" id="BK031033">
    <property type="protein sequence ID" value="DAI59075.1"/>
    <property type="molecule type" value="Genomic_DNA"/>
</dbReference>
<organism evidence="1">
    <name type="scientific">Tectiviridae sp</name>
    <dbReference type="NCBI Taxonomy" id="2831614"/>
    <lineage>
        <taxon>Viruses</taxon>
        <taxon>Varidnaviria</taxon>
        <taxon>Bamfordvirae</taxon>
        <taxon>Preplasmiviricota</taxon>
        <taxon>Prepoliviricotina</taxon>
        <taxon>Tectiliviricetes</taxon>
        <taxon>Kalamavirales</taxon>
        <taxon>Tectiviridae</taxon>
    </lineage>
</organism>
<reference evidence="1" key="1">
    <citation type="journal article" date="2021" name="Proc. Natl. Acad. Sci. U.S.A.">
        <title>A Catalog of Tens of Thousands of Viruses from Human Metagenomes Reveals Hidden Associations with Chronic Diseases.</title>
        <authorList>
            <person name="Tisza M.J."/>
            <person name="Buck C.B."/>
        </authorList>
    </citation>
    <scope>NUCLEOTIDE SEQUENCE</scope>
    <source>
        <strain evidence="1">Ct3cV12</strain>
    </source>
</reference>
<protein>
    <submittedName>
        <fullName evidence="1">Uncharacterized protein</fullName>
    </submittedName>
</protein>
<sequence length="57" mass="6835">MKLTAYCYNKDGKMYKKIDTQKFTKIEDIGSCIMVTLDRYNTVLIDKKYFINFVFYA</sequence>
<proteinExistence type="predicted"/>
<name>A0A8S5VYF6_9VIRU</name>